<evidence type="ECO:0000313" key="10">
    <source>
        <dbReference type="Proteomes" id="UP000035444"/>
    </source>
</evidence>
<keyword evidence="4" id="KW-1003">Cell membrane</keyword>
<evidence type="ECO:0000256" key="5">
    <source>
        <dbReference type="ARBA" id="ARBA00022692"/>
    </source>
</evidence>
<evidence type="ECO:0000256" key="6">
    <source>
        <dbReference type="ARBA" id="ARBA00022989"/>
    </source>
</evidence>
<feature type="transmembrane region" description="Helical" evidence="8">
    <location>
        <begin position="238"/>
        <end position="258"/>
    </location>
</feature>
<feature type="transmembrane region" description="Helical" evidence="8">
    <location>
        <begin position="6"/>
        <end position="23"/>
    </location>
</feature>
<dbReference type="Pfam" id="PF03547">
    <property type="entry name" value="Mem_trans"/>
    <property type="match status" value="1"/>
</dbReference>
<comment type="similarity">
    <text evidence="2">Belongs to the auxin efflux carrier (TC 2.A.69) family.</text>
</comment>
<evidence type="ECO:0000256" key="8">
    <source>
        <dbReference type="SAM" id="Phobius"/>
    </source>
</evidence>
<dbReference type="RefSeq" id="WP_047763590.1">
    <property type="nucleotide sequence ID" value="NZ_LAQL01000004.1"/>
</dbReference>
<reference evidence="9 10" key="1">
    <citation type="submission" date="2015-03" db="EMBL/GenBank/DDBJ databases">
        <title>Genome Sequence of Kiloniella spongiae MEBiC09566, isolated from a marine sponge.</title>
        <authorList>
            <person name="Shao Z."/>
            <person name="Wang L."/>
            <person name="Li X."/>
        </authorList>
    </citation>
    <scope>NUCLEOTIDE SEQUENCE [LARGE SCALE GENOMIC DNA]</scope>
    <source>
        <strain evidence="9 10">MEBiC09566</strain>
    </source>
</reference>
<keyword evidence="7 8" id="KW-0472">Membrane</keyword>
<dbReference type="STRING" id="1489064.WH96_06705"/>
<dbReference type="GO" id="GO:0055085">
    <property type="term" value="P:transmembrane transport"/>
    <property type="evidence" value="ECO:0007669"/>
    <property type="project" value="InterPro"/>
</dbReference>
<keyword evidence="3" id="KW-0813">Transport</keyword>
<dbReference type="EMBL" id="LAQL01000004">
    <property type="protein sequence ID" value="KLN61332.1"/>
    <property type="molecule type" value="Genomic_DNA"/>
</dbReference>
<evidence type="ECO:0000313" key="9">
    <source>
        <dbReference type="EMBL" id="KLN61332.1"/>
    </source>
</evidence>
<evidence type="ECO:0000256" key="2">
    <source>
        <dbReference type="ARBA" id="ARBA00010145"/>
    </source>
</evidence>
<dbReference type="PANTHER" id="PTHR36838:SF1">
    <property type="entry name" value="SLR1864 PROTEIN"/>
    <property type="match status" value="1"/>
</dbReference>
<dbReference type="GO" id="GO:0005886">
    <property type="term" value="C:plasma membrane"/>
    <property type="evidence" value="ECO:0007669"/>
    <property type="project" value="UniProtKB-SubCell"/>
</dbReference>
<sequence>MIAEILGIISPVLICISIGFIWAKAGRKFDTPMVTFLVTYFSTPALVFYTLATVDLSMDALVAMGGAATLANVIFAITGGIFLMLLGLSQRTFLQSLTWPNVGNIGLPLCLLAFGEEGLALAIGFFAVYVVIQLTIGVAFVSGQFSAKSLVTMPIIPATLIATGVLVADLTVPEWILNTTKLIGDLTIPLMLITLGVSLASLKVVNLGRSFGLATFRLGGGFLVGLSIVWLLGLEGPAAGVVILQCALPVAVFCYLFAELYEREPEEVASLVVISTTLSIVTLPILMWFVLRV</sequence>
<keyword evidence="6 8" id="KW-1133">Transmembrane helix</keyword>
<dbReference type="Proteomes" id="UP000035444">
    <property type="component" value="Unassembled WGS sequence"/>
</dbReference>
<feature type="transmembrane region" description="Helical" evidence="8">
    <location>
        <begin position="214"/>
        <end position="232"/>
    </location>
</feature>
<proteinExistence type="inferred from homology"/>
<feature type="transmembrane region" description="Helical" evidence="8">
    <location>
        <begin position="60"/>
        <end position="85"/>
    </location>
</feature>
<dbReference type="InterPro" id="IPR004776">
    <property type="entry name" value="Mem_transp_PIN-like"/>
</dbReference>
<feature type="transmembrane region" description="Helical" evidence="8">
    <location>
        <begin position="270"/>
        <end position="291"/>
    </location>
</feature>
<keyword evidence="5 8" id="KW-0812">Transmembrane</keyword>
<dbReference type="OrthoDB" id="3238001at2"/>
<evidence type="ECO:0000256" key="4">
    <source>
        <dbReference type="ARBA" id="ARBA00022475"/>
    </source>
</evidence>
<feature type="transmembrane region" description="Helical" evidence="8">
    <location>
        <begin position="97"/>
        <end position="115"/>
    </location>
</feature>
<evidence type="ECO:0000256" key="1">
    <source>
        <dbReference type="ARBA" id="ARBA00004651"/>
    </source>
</evidence>
<feature type="transmembrane region" description="Helical" evidence="8">
    <location>
        <begin position="35"/>
        <end position="54"/>
    </location>
</feature>
<dbReference type="AlphaFoldDB" id="A0A0H2MKQ0"/>
<name>A0A0H2MKQ0_9PROT</name>
<feature type="transmembrane region" description="Helical" evidence="8">
    <location>
        <begin position="121"/>
        <end position="143"/>
    </location>
</feature>
<keyword evidence="10" id="KW-1185">Reference proteome</keyword>
<feature type="transmembrane region" description="Helical" evidence="8">
    <location>
        <begin position="182"/>
        <end position="202"/>
    </location>
</feature>
<gene>
    <name evidence="9" type="ORF">WH96_06705</name>
</gene>
<organism evidence="9 10">
    <name type="scientific">Kiloniella spongiae</name>
    <dbReference type="NCBI Taxonomy" id="1489064"/>
    <lineage>
        <taxon>Bacteria</taxon>
        <taxon>Pseudomonadati</taxon>
        <taxon>Pseudomonadota</taxon>
        <taxon>Alphaproteobacteria</taxon>
        <taxon>Rhodospirillales</taxon>
        <taxon>Kiloniellaceae</taxon>
        <taxon>Kiloniella</taxon>
    </lineage>
</organism>
<comment type="caution">
    <text evidence="9">The sequence shown here is derived from an EMBL/GenBank/DDBJ whole genome shotgun (WGS) entry which is preliminary data.</text>
</comment>
<protein>
    <submittedName>
        <fullName evidence="9">Transporter</fullName>
    </submittedName>
</protein>
<dbReference type="PANTHER" id="PTHR36838">
    <property type="entry name" value="AUXIN EFFLUX CARRIER FAMILY PROTEIN"/>
    <property type="match status" value="1"/>
</dbReference>
<dbReference type="InterPro" id="IPR038770">
    <property type="entry name" value="Na+/solute_symporter_sf"/>
</dbReference>
<evidence type="ECO:0000256" key="7">
    <source>
        <dbReference type="ARBA" id="ARBA00023136"/>
    </source>
</evidence>
<accession>A0A0H2MKQ0</accession>
<feature type="transmembrane region" description="Helical" evidence="8">
    <location>
        <begin position="155"/>
        <end position="176"/>
    </location>
</feature>
<dbReference type="PATRIC" id="fig|1489064.4.peg.2600"/>
<comment type="subcellular location">
    <subcellularLocation>
        <location evidence="1">Cell membrane</location>
        <topology evidence="1">Multi-pass membrane protein</topology>
    </subcellularLocation>
</comment>
<evidence type="ECO:0000256" key="3">
    <source>
        <dbReference type="ARBA" id="ARBA00022448"/>
    </source>
</evidence>
<dbReference type="Gene3D" id="1.20.1530.20">
    <property type="match status" value="1"/>
</dbReference>